<evidence type="ECO:0000259" key="3">
    <source>
        <dbReference type="PROSITE" id="PS50086"/>
    </source>
</evidence>
<feature type="compositionally biased region" description="Pro residues" evidence="2">
    <location>
        <begin position="37"/>
        <end position="55"/>
    </location>
</feature>
<dbReference type="Gene3D" id="1.10.8.270">
    <property type="entry name" value="putative rabgap domain of human tbc1 domain family member 14 like domains"/>
    <property type="match status" value="1"/>
</dbReference>
<dbReference type="AlphaFoldDB" id="A0A8H7BQT3"/>
<dbReference type="PROSITE" id="PS50086">
    <property type="entry name" value="TBC_RABGAP"/>
    <property type="match status" value="1"/>
</dbReference>
<dbReference type="Pfam" id="PF00566">
    <property type="entry name" value="RabGAP-TBC"/>
    <property type="match status" value="1"/>
</dbReference>
<dbReference type="SMART" id="SM00164">
    <property type="entry name" value="TBC"/>
    <property type="match status" value="1"/>
</dbReference>
<evidence type="ECO:0000256" key="1">
    <source>
        <dbReference type="ARBA" id="ARBA00022468"/>
    </source>
</evidence>
<organism evidence="4 5">
    <name type="scientific">Apophysomyces ossiformis</name>
    <dbReference type="NCBI Taxonomy" id="679940"/>
    <lineage>
        <taxon>Eukaryota</taxon>
        <taxon>Fungi</taxon>
        <taxon>Fungi incertae sedis</taxon>
        <taxon>Mucoromycota</taxon>
        <taxon>Mucoromycotina</taxon>
        <taxon>Mucoromycetes</taxon>
        <taxon>Mucorales</taxon>
        <taxon>Mucorineae</taxon>
        <taxon>Mucoraceae</taxon>
        <taxon>Apophysomyces</taxon>
    </lineage>
</organism>
<accession>A0A8H7BQT3</accession>
<keyword evidence="1" id="KW-0343">GTPase activation</keyword>
<name>A0A8H7BQT3_9FUNG</name>
<comment type="caution">
    <text evidence="4">The sequence shown here is derived from an EMBL/GenBank/DDBJ whole genome shotgun (WGS) entry which is preliminary data.</text>
</comment>
<evidence type="ECO:0000313" key="5">
    <source>
        <dbReference type="Proteomes" id="UP000605846"/>
    </source>
</evidence>
<gene>
    <name evidence="4" type="primary">GYP7_2</name>
    <name evidence="4" type="ORF">EC973_008209</name>
</gene>
<dbReference type="EMBL" id="JABAYA010000069">
    <property type="protein sequence ID" value="KAF7726914.1"/>
    <property type="molecule type" value="Genomic_DNA"/>
</dbReference>
<dbReference type="SUPFAM" id="SSF47923">
    <property type="entry name" value="Ypt/Rab-GAP domain of gyp1p"/>
    <property type="match status" value="1"/>
</dbReference>
<dbReference type="InterPro" id="IPR035969">
    <property type="entry name" value="Rab-GAP_TBC_sf"/>
</dbReference>
<evidence type="ECO:0000313" key="4">
    <source>
        <dbReference type="EMBL" id="KAF7726914.1"/>
    </source>
</evidence>
<dbReference type="InterPro" id="IPR000195">
    <property type="entry name" value="Rab-GAP-TBC_dom"/>
</dbReference>
<dbReference type="PANTHER" id="PTHR22957">
    <property type="entry name" value="TBC1 DOMAIN FAMILY MEMBER GTPASE-ACTIVATING PROTEIN"/>
    <property type="match status" value="1"/>
</dbReference>
<feature type="domain" description="Rab-GAP TBC" evidence="3">
    <location>
        <begin position="416"/>
        <end position="634"/>
    </location>
</feature>
<dbReference type="Proteomes" id="UP000605846">
    <property type="component" value="Unassembled WGS sequence"/>
</dbReference>
<dbReference type="GO" id="GO:0005096">
    <property type="term" value="F:GTPase activator activity"/>
    <property type="evidence" value="ECO:0007669"/>
    <property type="project" value="UniProtKB-KW"/>
</dbReference>
<evidence type="ECO:0000256" key="2">
    <source>
        <dbReference type="SAM" id="MobiDB-lite"/>
    </source>
</evidence>
<protein>
    <submittedName>
        <fullName evidence="4">GTPase activating protein</fullName>
    </submittedName>
</protein>
<proteinExistence type="predicted"/>
<feature type="compositionally biased region" description="Low complexity" evidence="2">
    <location>
        <begin position="56"/>
        <end position="71"/>
    </location>
</feature>
<dbReference type="PANTHER" id="PTHR22957:SF502">
    <property type="entry name" value="SMALL G PROTEIN SIGNALING MODULATOR 2-RELATED"/>
    <property type="match status" value="1"/>
</dbReference>
<reference evidence="4" key="1">
    <citation type="submission" date="2020-01" db="EMBL/GenBank/DDBJ databases">
        <title>Genome Sequencing of Three Apophysomyces-Like Fungal Strains Confirms a Novel Fungal Genus in the Mucoromycota with divergent Burkholderia-like Endosymbiotic Bacteria.</title>
        <authorList>
            <person name="Stajich J.E."/>
            <person name="Macias A.M."/>
            <person name="Carter-House D."/>
            <person name="Lovett B."/>
            <person name="Kasson L.R."/>
            <person name="Berry K."/>
            <person name="Grigoriev I."/>
            <person name="Chang Y."/>
            <person name="Spatafora J."/>
            <person name="Kasson M.T."/>
        </authorList>
    </citation>
    <scope>NUCLEOTIDE SEQUENCE</scope>
    <source>
        <strain evidence="4">NRRL A-21654</strain>
    </source>
</reference>
<feature type="region of interest" description="Disordered" evidence="2">
    <location>
        <begin position="33"/>
        <end position="71"/>
    </location>
</feature>
<sequence>MGGGPTNSPPVQYNPVTYPENLYPPVPKLQYQQPSIAPCPPSTSTALPPPLPPVPLAYTPSRSSSTSTSPETASHKLRLIYAKSGFYLRSHLPGGPSIHGFLAIVSNHMVDVNIAIAWIPEYLIEPEDLERFIQLDGMLASDQGFPSIKLNMGDRETTLIELLNTYSLYVCPPSSEEQGSVIITTREGDVLKPLWYEPHENSSVWPGHNIIDILGAFAELEPKVFRDLKQHNFRVSGEPHVYRVLRPGEPAEEERSSQAQSSVPDETVDPLTQALRDARWNILERFSQVTKISRDTAVFLLDHPIARPIIPLLPPSVQAMSRNGTVRETMNDYNVATHYLTRWAADGVGKEQNTNNWWRMEDPEGLLSGIAELNQPAPTHTRRAPITPEEWIDLFNDEGRLEVTQDYVHKLIFRGGLDPDVRIEAWKFLLGIYPWDSTFDEREAIRRSKAEEYYEIKSKWFNYMEVRESKEFKDEKHRIDKDVHRTDRSIDFFAGEDLPNPDPDMPVGTNANLEIMKDILVTYNFYNTELGYVQGMSDLLAPLFVGMGDEAMAFWGFVRFMDRVVLWTDYLCNQMLMFIALAVLDQHRDVILNDMNQFDELLKHDFLLQYINDLSGTIPLNETLERAEILFYQFERRVQAMDRRRSELKDHLSKRSVWNNQEERAKIQDAIQKLTVDEKLRGLLTTAPKWTNFSSGE</sequence>
<dbReference type="OrthoDB" id="10264062at2759"/>
<keyword evidence="5" id="KW-1185">Reference proteome</keyword>
<feature type="region of interest" description="Disordered" evidence="2">
    <location>
        <begin position="249"/>
        <end position="269"/>
    </location>
</feature>